<evidence type="ECO:0000256" key="1">
    <source>
        <dbReference type="ARBA" id="ARBA00022729"/>
    </source>
</evidence>
<keyword evidence="3" id="KW-0325">Glycoprotein</keyword>
<dbReference type="Pfam" id="PF01436">
    <property type="entry name" value="NHL"/>
    <property type="match status" value="2"/>
</dbReference>
<dbReference type="GO" id="GO:0004674">
    <property type="term" value="F:protein serine/threonine kinase activity"/>
    <property type="evidence" value="ECO:0007669"/>
    <property type="project" value="UniProtKB-EC"/>
</dbReference>
<accession>A0A517ZIE0</accession>
<evidence type="ECO:0000256" key="3">
    <source>
        <dbReference type="ARBA" id="ARBA00023180"/>
    </source>
</evidence>
<evidence type="ECO:0000313" key="6">
    <source>
        <dbReference type="EMBL" id="QDU42232.1"/>
    </source>
</evidence>
<evidence type="ECO:0000256" key="4">
    <source>
        <dbReference type="PROSITE-ProRule" id="PRU00504"/>
    </source>
</evidence>
<proteinExistence type="predicted"/>
<dbReference type="EC" id="2.7.11.1" evidence="6"/>
<dbReference type="InterPro" id="IPR011042">
    <property type="entry name" value="6-blade_b-propeller_TolB-like"/>
</dbReference>
<sequence length="306" mass="33158" precursor="true">MSLYRSTIKAVMAFAVLACISTLAAADEPRIDFTAVLDAIEVPDDIELGKCSGVGVDKQGRIFLLHRGKRPVLSFDKTGKFLRAFGDDYVATGHGLKVDQQGHVWVTCTEQHMVYKFNGDGKLLLALGQIDKPGTGSDPPQFDQPTDVAIGPQGEIYVADGYGNSRMVKFSPEGKFLATWGQAGEQPGQFHAPHQVVVDSDGQVIVADRDNNRLQVFDGNGKFLKAYPVKTAFGVALDRDGVLFACSGDKIHQLNKSGSVVKSWGEEGSGPLEFGIGHQIAIDRAGNLYVAEVGSKRLQKLRRHSR</sequence>
<evidence type="ECO:0000256" key="5">
    <source>
        <dbReference type="SAM" id="SignalP"/>
    </source>
</evidence>
<dbReference type="EMBL" id="CP036276">
    <property type="protein sequence ID" value="QDU42232.1"/>
    <property type="molecule type" value="Genomic_DNA"/>
</dbReference>
<dbReference type="RefSeq" id="WP_197534633.1">
    <property type="nucleotide sequence ID" value="NZ_CP036276.1"/>
</dbReference>
<protein>
    <submittedName>
        <fullName evidence="6">Serine/threonine-protein kinase PknD</fullName>
        <ecNumber evidence="6">2.7.11.1</ecNumber>
    </submittedName>
</protein>
<keyword evidence="7" id="KW-1185">Reference proteome</keyword>
<dbReference type="CDD" id="cd14958">
    <property type="entry name" value="NHL_PAL_like"/>
    <property type="match status" value="1"/>
</dbReference>
<dbReference type="PROSITE" id="PS51125">
    <property type="entry name" value="NHL"/>
    <property type="match status" value="2"/>
</dbReference>
<dbReference type="SUPFAM" id="SSF63829">
    <property type="entry name" value="Calcium-dependent phosphotriesterase"/>
    <property type="match status" value="1"/>
</dbReference>
<organism evidence="6 7">
    <name type="scientific">Symmachiella dynata</name>
    <dbReference type="NCBI Taxonomy" id="2527995"/>
    <lineage>
        <taxon>Bacteria</taxon>
        <taxon>Pseudomonadati</taxon>
        <taxon>Planctomycetota</taxon>
        <taxon>Planctomycetia</taxon>
        <taxon>Planctomycetales</taxon>
        <taxon>Planctomycetaceae</taxon>
        <taxon>Symmachiella</taxon>
    </lineage>
</organism>
<keyword evidence="1 5" id="KW-0732">Signal</keyword>
<name>A0A517ZIE0_9PLAN</name>
<feature type="signal peptide" evidence="5">
    <location>
        <begin position="1"/>
        <end position="25"/>
    </location>
</feature>
<keyword evidence="2" id="KW-0677">Repeat</keyword>
<dbReference type="PANTHER" id="PTHR10680:SF38">
    <property type="entry name" value="BLL1368 PROTEIN"/>
    <property type="match status" value="1"/>
</dbReference>
<feature type="repeat" description="NHL" evidence="4">
    <location>
        <begin position="136"/>
        <end position="173"/>
    </location>
</feature>
<dbReference type="Proteomes" id="UP000319383">
    <property type="component" value="Chromosome"/>
</dbReference>
<dbReference type="PANTHER" id="PTHR10680">
    <property type="entry name" value="PEPTIDYL-GLYCINE ALPHA-AMIDATING MONOOXYGENASE"/>
    <property type="match status" value="1"/>
</dbReference>
<feature type="repeat" description="NHL" evidence="4">
    <location>
        <begin position="181"/>
        <end position="220"/>
    </location>
</feature>
<evidence type="ECO:0000256" key="2">
    <source>
        <dbReference type="ARBA" id="ARBA00022737"/>
    </source>
</evidence>
<keyword evidence="6" id="KW-0808">Transferase</keyword>
<dbReference type="InterPro" id="IPR001258">
    <property type="entry name" value="NHL_repeat"/>
</dbReference>
<reference evidence="6 7" key="1">
    <citation type="submission" date="2019-02" db="EMBL/GenBank/DDBJ databases">
        <title>Deep-cultivation of Planctomycetes and their phenomic and genomic characterization uncovers novel biology.</title>
        <authorList>
            <person name="Wiegand S."/>
            <person name="Jogler M."/>
            <person name="Boedeker C."/>
            <person name="Pinto D."/>
            <person name="Vollmers J."/>
            <person name="Rivas-Marin E."/>
            <person name="Kohn T."/>
            <person name="Peeters S.H."/>
            <person name="Heuer A."/>
            <person name="Rast P."/>
            <person name="Oberbeckmann S."/>
            <person name="Bunk B."/>
            <person name="Jeske O."/>
            <person name="Meyerdierks A."/>
            <person name="Storesund J.E."/>
            <person name="Kallscheuer N."/>
            <person name="Luecker S."/>
            <person name="Lage O.M."/>
            <person name="Pohl T."/>
            <person name="Merkel B.J."/>
            <person name="Hornburger P."/>
            <person name="Mueller R.-W."/>
            <person name="Bruemmer F."/>
            <person name="Labrenz M."/>
            <person name="Spormann A.M."/>
            <person name="Op den Camp H."/>
            <person name="Overmann J."/>
            <person name="Amann R."/>
            <person name="Jetten M.S.M."/>
            <person name="Mascher T."/>
            <person name="Medema M.H."/>
            <person name="Devos D.P."/>
            <person name="Kaster A.-K."/>
            <person name="Ovreas L."/>
            <person name="Rohde M."/>
            <person name="Galperin M.Y."/>
            <person name="Jogler C."/>
        </authorList>
    </citation>
    <scope>NUCLEOTIDE SEQUENCE [LARGE SCALE GENOMIC DNA]</scope>
    <source>
        <strain evidence="6 7">Mal52</strain>
    </source>
</reference>
<evidence type="ECO:0000313" key="7">
    <source>
        <dbReference type="Proteomes" id="UP000319383"/>
    </source>
</evidence>
<dbReference type="Gene3D" id="2.120.10.30">
    <property type="entry name" value="TolB, C-terminal domain"/>
    <property type="match status" value="1"/>
</dbReference>
<dbReference type="KEGG" id="sdyn:Mal52_06870"/>
<gene>
    <name evidence="6" type="primary">pknD_1</name>
    <name evidence="6" type="ORF">Mal52_06870</name>
</gene>
<feature type="chain" id="PRO_5021941774" evidence="5">
    <location>
        <begin position="26"/>
        <end position="306"/>
    </location>
</feature>
<dbReference type="AlphaFoldDB" id="A0A517ZIE0"/>
<keyword evidence="6" id="KW-0418">Kinase</keyword>